<dbReference type="GO" id="GO:0005886">
    <property type="term" value="C:plasma membrane"/>
    <property type="evidence" value="ECO:0007669"/>
    <property type="project" value="UniProtKB-SubCell"/>
</dbReference>
<keyword evidence="3" id="KW-1003">Cell membrane</keyword>
<protein>
    <submittedName>
        <fullName evidence="10">Proton-conducting membrane transporter</fullName>
    </submittedName>
</protein>
<feature type="transmembrane region" description="Helical" evidence="8">
    <location>
        <begin position="370"/>
        <end position="396"/>
    </location>
</feature>
<feature type="transmembrane region" description="Helical" evidence="8">
    <location>
        <begin position="163"/>
        <end position="185"/>
    </location>
</feature>
<evidence type="ECO:0000256" key="8">
    <source>
        <dbReference type="SAM" id="Phobius"/>
    </source>
</evidence>
<evidence type="ECO:0000256" key="6">
    <source>
        <dbReference type="ARBA" id="ARBA00023136"/>
    </source>
</evidence>
<evidence type="ECO:0000259" key="9">
    <source>
        <dbReference type="Pfam" id="PF00361"/>
    </source>
</evidence>
<evidence type="ECO:0000256" key="5">
    <source>
        <dbReference type="ARBA" id="ARBA00022989"/>
    </source>
</evidence>
<reference evidence="10 11" key="2">
    <citation type="submission" date="2017-06" db="EMBL/GenBank/DDBJ databases">
        <authorList>
            <person name="Kim H.J."/>
            <person name="Triplett B.A."/>
        </authorList>
    </citation>
    <scope>NUCLEOTIDE SEQUENCE [LARGE SCALE GENOMIC DNA]</scope>
    <source>
        <strain evidence="10 11">BZC3</strain>
    </source>
</reference>
<dbReference type="InterPro" id="IPR001750">
    <property type="entry name" value="ND/Mrp_TM"/>
</dbReference>
<proteinExistence type="inferred from homology"/>
<sequence>MNSLLPLLLVSLTIVPALISFALPDRLAVWRDAINIGFALSKLALVGALLLAAREGTITEWRYEFLPGHEFILRPDSLSLLFVTLSAFLWLITTVYAIAYFKRGPHLGRFFGFFNLCVLSATGVAISGTAITFFLFYELLTLATWPLVVHKGDEKSLRAGRIYLIYTLAGSAAFLAGIVWLKSLVGTIEFTAPPDLTGIPRLELTLIFILCIGGLGVKAALIPFHVWLPEAMAAPAPVSALLHAVAVVKAGAFGILRMIYDVYGIDTVSELGLGTPLALWAGATILYGSFRAVMQTDIKKRLAYSTVSQVSYIILGASLIGPFAIIGGLVHLVHQGIMKITLFMCAGALDNRMGIKLVADLDGAGRAMPVTMAAFSIGALGMIGIPPTAGFISKWYLGMGGLQSEASWVIAVLAGSSLLNALYFLPLLYRAWLLPPSKELAPVRELDGAWNRMLVLPAAVTALITLAAGAFATFPFSPLRWAELIAESGYLK</sequence>
<feature type="transmembrane region" description="Helical" evidence="8">
    <location>
        <begin position="113"/>
        <end position="142"/>
    </location>
</feature>
<dbReference type="Proteomes" id="UP000197024">
    <property type="component" value="Chromosome"/>
</dbReference>
<gene>
    <name evidence="10" type="ORF">CD943_16435</name>
</gene>
<feature type="domain" description="NADH:quinone oxidoreductase/Mrp antiporter transmembrane" evidence="9">
    <location>
        <begin position="130"/>
        <end position="416"/>
    </location>
</feature>
<reference evidence="10 11" key="1">
    <citation type="submission" date="2017-06" db="EMBL/GenBank/DDBJ databases">
        <title>Biodegradation of gentamicin by bacterial consortia AMQD4 in synthetic medium and raw gentamicin sewage.</title>
        <authorList>
            <person name="Chang H."/>
            <person name="Feng Y."/>
            <person name="Li Z."/>
            <person name="Xue J."/>
            <person name="Cheng D."/>
        </authorList>
    </citation>
    <scope>NUCLEOTIDE SEQUENCE [LARGE SCALE GENOMIC DNA]</scope>
    <source>
        <strain evidence="10 11">BZC3</strain>
    </source>
</reference>
<evidence type="ECO:0000313" key="11">
    <source>
        <dbReference type="Proteomes" id="UP000197024"/>
    </source>
</evidence>
<accession>A0A1Z3M230</accession>
<evidence type="ECO:0000256" key="4">
    <source>
        <dbReference type="ARBA" id="ARBA00022692"/>
    </source>
</evidence>
<feature type="transmembrane region" description="Helical" evidence="8">
    <location>
        <begin position="271"/>
        <end position="290"/>
    </location>
</feature>
<keyword evidence="6 8" id="KW-0472">Membrane</keyword>
<feature type="transmembrane region" description="Helical" evidence="8">
    <location>
        <begin position="302"/>
        <end position="326"/>
    </location>
</feature>
<feature type="transmembrane region" description="Helical" evidence="8">
    <location>
        <begin position="453"/>
        <end position="474"/>
    </location>
</feature>
<keyword evidence="4 7" id="KW-0812">Transmembrane</keyword>
<dbReference type="EMBL" id="CP021995">
    <property type="protein sequence ID" value="ASD28347.1"/>
    <property type="molecule type" value="Genomic_DNA"/>
</dbReference>
<dbReference type="RefSeq" id="WP_088411796.1">
    <property type="nucleotide sequence ID" value="NZ_CP021995.1"/>
</dbReference>
<dbReference type="Pfam" id="PF00361">
    <property type="entry name" value="Proton_antipo_M"/>
    <property type="match status" value="1"/>
</dbReference>
<evidence type="ECO:0000256" key="2">
    <source>
        <dbReference type="ARBA" id="ARBA00005346"/>
    </source>
</evidence>
<dbReference type="InterPro" id="IPR050586">
    <property type="entry name" value="CPA3_Na-H_Antiporter_D"/>
</dbReference>
<dbReference type="AlphaFoldDB" id="A0A1Z3M230"/>
<dbReference type="PANTHER" id="PTHR42703">
    <property type="entry name" value="NADH DEHYDROGENASE"/>
    <property type="match status" value="1"/>
</dbReference>
<evidence type="ECO:0000256" key="1">
    <source>
        <dbReference type="ARBA" id="ARBA00004651"/>
    </source>
</evidence>
<feature type="transmembrane region" description="Helical" evidence="8">
    <location>
        <begin position="408"/>
        <end position="432"/>
    </location>
</feature>
<dbReference type="PRINTS" id="PR01434">
    <property type="entry name" value="NADHDHGNASE5"/>
</dbReference>
<dbReference type="PANTHER" id="PTHR42703:SF1">
    <property type="entry name" value="NA(+)_H(+) ANTIPORTER SUBUNIT D1"/>
    <property type="match status" value="1"/>
</dbReference>
<feature type="transmembrane region" description="Helical" evidence="8">
    <location>
        <begin position="205"/>
        <end position="228"/>
    </location>
</feature>
<comment type="similarity">
    <text evidence="2">Belongs to the CPA3 antiporters (TC 2.A.63) subunit D family.</text>
</comment>
<feature type="transmembrane region" description="Helical" evidence="8">
    <location>
        <begin position="34"/>
        <end position="53"/>
    </location>
</feature>
<name>A0A1Z3M230_BREDI</name>
<feature type="transmembrane region" description="Helical" evidence="8">
    <location>
        <begin position="240"/>
        <end position="259"/>
    </location>
</feature>
<comment type="subcellular location">
    <subcellularLocation>
        <location evidence="1">Cell membrane</location>
        <topology evidence="1">Multi-pass membrane protein</topology>
    </subcellularLocation>
    <subcellularLocation>
        <location evidence="7">Membrane</location>
        <topology evidence="7">Multi-pass membrane protein</topology>
    </subcellularLocation>
</comment>
<keyword evidence="5 8" id="KW-1133">Transmembrane helix</keyword>
<evidence type="ECO:0000256" key="7">
    <source>
        <dbReference type="RuleBase" id="RU000320"/>
    </source>
</evidence>
<evidence type="ECO:0000256" key="3">
    <source>
        <dbReference type="ARBA" id="ARBA00022475"/>
    </source>
</evidence>
<evidence type="ECO:0000313" key="10">
    <source>
        <dbReference type="EMBL" id="ASD28347.1"/>
    </source>
</evidence>
<organism evidence="10 11">
    <name type="scientific">Brevundimonas diminuta</name>
    <name type="common">Pseudomonas diminuta</name>
    <dbReference type="NCBI Taxonomy" id="293"/>
    <lineage>
        <taxon>Bacteria</taxon>
        <taxon>Pseudomonadati</taxon>
        <taxon>Pseudomonadota</taxon>
        <taxon>Alphaproteobacteria</taxon>
        <taxon>Caulobacterales</taxon>
        <taxon>Caulobacteraceae</taxon>
        <taxon>Brevundimonas</taxon>
    </lineage>
</organism>
<feature type="transmembrane region" description="Helical" evidence="8">
    <location>
        <begin position="78"/>
        <end position="101"/>
    </location>
</feature>